<proteinExistence type="predicted"/>
<dbReference type="EMBL" id="VYYT01000220">
    <property type="protein sequence ID" value="KAK2755619.1"/>
    <property type="molecule type" value="Genomic_DNA"/>
</dbReference>
<feature type="signal peptide" evidence="1">
    <location>
        <begin position="1"/>
        <end position="18"/>
    </location>
</feature>
<evidence type="ECO:0000256" key="1">
    <source>
        <dbReference type="SAM" id="SignalP"/>
    </source>
</evidence>
<gene>
    <name evidence="2" type="ORF">CKAH01_17322</name>
</gene>
<dbReference type="AlphaFoldDB" id="A0AAD9YD29"/>
<keyword evidence="1" id="KW-0732">Signal</keyword>
<protein>
    <submittedName>
        <fullName evidence="2">Uncharacterized protein</fullName>
    </submittedName>
</protein>
<organism evidence="2 3">
    <name type="scientific">Colletotrichum kahawae</name>
    <name type="common">Coffee berry disease fungus</name>
    <dbReference type="NCBI Taxonomy" id="34407"/>
    <lineage>
        <taxon>Eukaryota</taxon>
        <taxon>Fungi</taxon>
        <taxon>Dikarya</taxon>
        <taxon>Ascomycota</taxon>
        <taxon>Pezizomycotina</taxon>
        <taxon>Sordariomycetes</taxon>
        <taxon>Hypocreomycetidae</taxon>
        <taxon>Glomerellales</taxon>
        <taxon>Glomerellaceae</taxon>
        <taxon>Colletotrichum</taxon>
        <taxon>Colletotrichum gloeosporioides species complex</taxon>
    </lineage>
</organism>
<reference evidence="2" key="1">
    <citation type="submission" date="2023-02" db="EMBL/GenBank/DDBJ databases">
        <title>Colletotrichum kahawae CIFC_Que2 genome sequencing and assembly.</title>
        <authorList>
            <person name="Baroncelli R."/>
        </authorList>
    </citation>
    <scope>NUCLEOTIDE SEQUENCE</scope>
    <source>
        <strain evidence="2">CIFC_Que2</strain>
    </source>
</reference>
<evidence type="ECO:0000313" key="2">
    <source>
        <dbReference type="EMBL" id="KAK2755619.1"/>
    </source>
</evidence>
<name>A0AAD9YD29_COLKA</name>
<dbReference type="Proteomes" id="UP001281614">
    <property type="component" value="Unassembled WGS sequence"/>
</dbReference>
<feature type="chain" id="PRO_5042137866" evidence="1">
    <location>
        <begin position="19"/>
        <end position="89"/>
    </location>
</feature>
<keyword evidence="3" id="KW-1185">Reference proteome</keyword>
<accession>A0AAD9YD29</accession>
<evidence type="ECO:0000313" key="3">
    <source>
        <dbReference type="Proteomes" id="UP001281614"/>
    </source>
</evidence>
<sequence>MRITAFLPLLALAPSVIASPIAEHASALDPRAGCPAQVNSFCKQFREVLGQCRSGQWNCVHGNPLTLDGNFPIYTPAGVSCSKEGDTCF</sequence>
<comment type="caution">
    <text evidence="2">The sequence shown here is derived from an EMBL/GenBank/DDBJ whole genome shotgun (WGS) entry which is preliminary data.</text>
</comment>